<gene>
    <name evidence="2" type="ORF">INT46_010924</name>
</gene>
<dbReference type="SUPFAM" id="SSF54695">
    <property type="entry name" value="POZ domain"/>
    <property type="match status" value="1"/>
</dbReference>
<proteinExistence type="predicted"/>
<dbReference type="Proteomes" id="UP000650833">
    <property type="component" value="Unassembled WGS sequence"/>
</dbReference>
<evidence type="ECO:0000313" key="2">
    <source>
        <dbReference type="EMBL" id="KAG2211017.1"/>
    </source>
</evidence>
<accession>A0A8H7RIR6</accession>
<keyword evidence="3" id="KW-1185">Reference proteome</keyword>
<dbReference type="Gene3D" id="3.30.710.10">
    <property type="entry name" value="Potassium Channel Kv1.1, Chain A"/>
    <property type="match status" value="1"/>
</dbReference>
<dbReference type="InterPro" id="IPR011333">
    <property type="entry name" value="SKP1/BTB/POZ_sf"/>
</dbReference>
<dbReference type="Pfam" id="PF02214">
    <property type="entry name" value="BTB_2"/>
    <property type="match status" value="1"/>
</dbReference>
<feature type="domain" description="Potassium channel tetramerisation-type BTB" evidence="1">
    <location>
        <begin position="9"/>
        <end position="56"/>
    </location>
</feature>
<evidence type="ECO:0000259" key="1">
    <source>
        <dbReference type="Pfam" id="PF02214"/>
    </source>
</evidence>
<comment type="caution">
    <text evidence="2">The sequence shown here is derived from an EMBL/GenBank/DDBJ whole genome shotgun (WGS) entry which is preliminary data.</text>
</comment>
<protein>
    <recommendedName>
        <fullName evidence="1">Potassium channel tetramerisation-type BTB domain-containing protein</fullName>
    </recommendedName>
</protein>
<dbReference type="InterPro" id="IPR003131">
    <property type="entry name" value="T1-type_BTB"/>
</dbReference>
<dbReference type="OrthoDB" id="2414723at2759"/>
<dbReference type="AlphaFoldDB" id="A0A8H7RIR6"/>
<dbReference type="EMBL" id="JAEPRC010000073">
    <property type="protein sequence ID" value="KAG2211017.1"/>
    <property type="molecule type" value="Genomic_DNA"/>
</dbReference>
<reference evidence="2" key="1">
    <citation type="submission" date="2020-12" db="EMBL/GenBank/DDBJ databases">
        <title>Metabolic potential, ecology and presence of endohyphal bacteria is reflected in genomic diversity of Mucoromycotina.</title>
        <authorList>
            <person name="Muszewska A."/>
            <person name="Okrasinska A."/>
            <person name="Steczkiewicz K."/>
            <person name="Drgas O."/>
            <person name="Orlowska M."/>
            <person name="Perlinska-Lenart U."/>
            <person name="Aleksandrzak-Piekarczyk T."/>
            <person name="Szatraj K."/>
            <person name="Zielenkiewicz U."/>
            <person name="Pilsyk S."/>
            <person name="Malc E."/>
            <person name="Mieczkowski P."/>
            <person name="Kruszewska J.S."/>
            <person name="Biernat P."/>
            <person name="Pawlowska J."/>
        </authorList>
    </citation>
    <scope>NUCLEOTIDE SEQUENCE</scope>
    <source>
        <strain evidence="2">CBS 226.32</strain>
    </source>
</reference>
<dbReference type="GO" id="GO:0051260">
    <property type="term" value="P:protein homooligomerization"/>
    <property type="evidence" value="ECO:0007669"/>
    <property type="project" value="InterPro"/>
</dbReference>
<sequence>MGIKTMVNGDEIFLDRSAELFREILLYLRTAKVFCRDLQKLQSLQEEAEYFPLPEMIQAIEAKKLELQKSDQLPEIYLKSLQEMTKQPSKVADKKRKFKLIEETEGSSKIFSIVDTIYVASGKCTRHPYDPFCACSVVPHFVLARPKSC</sequence>
<organism evidence="2 3">
    <name type="scientific">Mucor plumbeus</name>
    <dbReference type="NCBI Taxonomy" id="97098"/>
    <lineage>
        <taxon>Eukaryota</taxon>
        <taxon>Fungi</taxon>
        <taxon>Fungi incertae sedis</taxon>
        <taxon>Mucoromycota</taxon>
        <taxon>Mucoromycotina</taxon>
        <taxon>Mucoromycetes</taxon>
        <taxon>Mucorales</taxon>
        <taxon>Mucorineae</taxon>
        <taxon>Mucoraceae</taxon>
        <taxon>Mucor</taxon>
    </lineage>
</organism>
<name>A0A8H7RIR6_9FUNG</name>
<evidence type="ECO:0000313" key="3">
    <source>
        <dbReference type="Proteomes" id="UP000650833"/>
    </source>
</evidence>